<keyword evidence="1" id="KW-0472">Membrane</keyword>
<keyword evidence="1" id="KW-1133">Transmembrane helix</keyword>
<keyword evidence="1" id="KW-0812">Transmembrane</keyword>
<organism evidence="2">
    <name type="scientific">Schistosoma japonicum</name>
    <name type="common">Blood fluke</name>
    <dbReference type="NCBI Taxonomy" id="6182"/>
    <lineage>
        <taxon>Eukaryota</taxon>
        <taxon>Metazoa</taxon>
        <taxon>Spiralia</taxon>
        <taxon>Lophotrochozoa</taxon>
        <taxon>Platyhelminthes</taxon>
        <taxon>Trematoda</taxon>
        <taxon>Digenea</taxon>
        <taxon>Strigeidida</taxon>
        <taxon>Schistosomatoidea</taxon>
        <taxon>Schistosomatidae</taxon>
        <taxon>Schistosoma</taxon>
    </lineage>
</organism>
<evidence type="ECO:0000256" key="1">
    <source>
        <dbReference type="SAM" id="Phobius"/>
    </source>
</evidence>
<accession>Q5DDB2</accession>
<dbReference type="AlphaFoldDB" id="Q5DDB2"/>
<feature type="transmembrane region" description="Helical" evidence="1">
    <location>
        <begin position="21"/>
        <end position="41"/>
    </location>
</feature>
<proteinExistence type="evidence at transcript level"/>
<reference evidence="2" key="2">
    <citation type="journal article" date="2006" name="PLoS Pathog.">
        <title>New perspectives on host-parasite interplay by comparative transcriptomic and proteomic analyses of Schistosoma japonicum.</title>
        <authorList>
            <person name="Liu F."/>
            <person name="Lu J."/>
            <person name="Hu W."/>
            <person name="Wang S.Y."/>
            <person name="Cui S.J."/>
            <person name="Chi M."/>
            <person name="Yan Q."/>
            <person name="Wang X.R."/>
            <person name="Song H.D."/>
            <person name="Xu X.N."/>
            <person name="Wang J.J."/>
            <person name="Zhang X.L."/>
            <person name="Zhang X."/>
            <person name="Wang Z.Q."/>
            <person name="Xue C.L."/>
            <person name="Brindley P.J."/>
            <person name="McManus D.P."/>
            <person name="Yang P.Y."/>
            <person name="Feng Z."/>
            <person name="Chen Z."/>
            <person name="Han Z.G."/>
        </authorList>
    </citation>
    <scope>NUCLEOTIDE SEQUENCE</scope>
</reference>
<reference evidence="2" key="1">
    <citation type="submission" date="2004-11" db="EMBL/GenBank/DDBJ databases">
        <title>The full-length cDNA sequences of Schistosoma japonicum genes.</title>
        <authorList>
            <person name="Han Z."/>
        </authorList>
    </citation>
    <scope>NUCLEOTIDE SEQUENCE</scope>
</reference>
<name>Q5DDB2_SCHJA</name>
<protein>
    <submittedName>
        <fullName evidence="2">SJCHGC07299 protein</fullName>
    </submittedName>
</protein>
<evidence type="ECO:0000313" key="2">
    <source>
        <dbReference type="EMBL" id="AAW26194.1"/>
    </source>
</evidence>
<dbReference type="EMBL" id="AY814462">
    <property type="protein sequence ID" value="AAW26194.1"/>
    <property type="molecule type" value="mRNA"/>
</dbReference>
<sequence length="112" mass="13314">MEELIKKSGGLEAIKNDIRELRNLALVILYFMIYTFPVMYIDFVHQCLLMIRCKTTAFHSHMHHNCEEFLPFGLNFIDISGCIHIFTMINFEVINNMRFDERENWHTLIKGS</sequence>